<keyword evidence="6 20" id="KW-0723">Serine/threonine-protein kinase</keyword>
<dbReference type="EMBL" id="CAKAEH010001603">
    <property type="protein sequence ID" value="CAG9537934.1"/>
    <property type="molecule type" value="Genomic_DNA"/>
</dbReference>
<comment type="catalytic activity">
    <reaction evidence="17 20">
        <text>L-threonyl-[protein] + ATP = O-phospho-L-threonyl-[protein] + ADP + H(+)</text>
        <dbReference type="Rhea" id="RHEA:46608"/>
        <dbReference type="Rhea" id="RHEA-COMP:11060"/>
        <dbReference type="Rhea" id="RHEA-COMP:11605"/>
        <dbReference type="ChEBI" id="CHEBI:15378"/>
        <dbReference type="ChEBI" id="CHEBI:30013"/>
        <dbReference type="ChEBI" id="CHEBI:30616"/>
        <dbReference type="ChEBI" id="CHEBI:61977"/>
        <dbReference type="ChEBI" id="CHEBI:456216"/>
        <dbReference type="EC" id="2.7.11.21"/>
    </reaction>
</comment>
<evidence type="ECO:0000256" key="7">
    <source>
        <dbReference type="ARBA" id="ARBA00022679"/>
    </source>
</evidence>
<sequence length="689" mass="79176">MSSKKPVLKEVPDVVVNTETGVTYKKGRFLGKGGFARCYELTDIKDHKFYAGKVVSKLLLLKNHQRDKMAQEIRIHRTLHHKHIVRMDGFFEDADNVYILLELCPRRSLMELHKRRKFVTEPEARYFIKQIVEACEYLHKNKIIHRDLKLGNLFLNEDMEIKVGDFGLATVVEIDGQRKKTLCGTPNYIAPEMLDKKGHSYEVDIWAIGCILFTLLVGKPPFETSSLKDTYNRIKNNNYSIPGRVSYEAGQLIRRLLQTDPEKRPNIHEVSYYAFFKGYTPIRLPTSCLTMAPKFANTEISDKRSALNELRQENIMLTPEERARKDFLAAPVRPLTSVPELQVLSDVKDRESDPRRLHLSKYYRALWVSRSMLNVKIQELLVVLIYGAVNSGEAYGLHLSKYYRAYSVSRSMLNVEVQELLNICVNLRSSPGMLRAGGDHPSDCYLSDLCRQLAEVVTSKPKDNPNIRDDDLEDPAAMPVFWISKWVDYSDKYGLGYQLCDNSIGVVFNDNTKMVLDAAGEQVQYLGRENDEHYYTVKHYPEKLQKKITLLQYFKNYMTEHLQKAGADMPIREGDELARLPVLRIWFRTQSAIILHLSNGTLQLNFFEDHTKLVICPLMGAATYIDSDRNFRVLKLSALAKYGCPKALLDRLRYAKMMVERLMSAHPSRPFLSTLTSVTRSSPSTAANY</sequence>
<dbReference type="Pfam" id="PF00659">
    <property type="entry name" value="POLO_box"/>
    <property type="match status" value="2"/>
</dbReference>
<evidence type="ECO:0000256" key="2">
    <source>
        <dbReference type="ARBA" id="ARBA00004300"/>
    </source>
</evidence>
<dbReference type="Proteomes" id="UP000746747">
    <property type="component" value="Unassembled WGS sequence"/>
</dbReference>
<dbReference type="GO" id="GO:0007052">
    <property type="term" value="P:mitotic spindle organization"/>
    <property type="evidence" value="ECO:0007669"/>
    <property type="project" value="TreeGrafter"/>
</dbReference>
<comment type="subcellular location">
    <subcellularLocation>
        <location evidence="3">Chromosome</location>
        <location evidence="3">Centromere</location>
        <location evidence="3">Kinetochore</location>
    </subcellularLocation>
    <subcellularLocation>
        <location evidence="2">Cytoplasm</location>
        <location evidence="2">Cytoskeleton</location>
        <location evidence="2">Microtubule organizing center</location>
        <location evidence="2">Centrosome</location>
    </subcellularLocation>
    <subcellularLocation>
        <location evidence="1">Nucleus</location>
    </subcellularLocation>
</comment>
<keyword evidence="7 20" id="KW-0808">Transferase</keyword>
<gene>
    <name evidence="23" type="ORF">CJOHNSTONI_LOCUS7689</name>
</gene>
<name>A0A8J2Q8K4_9BILA</name>
<dbReference type="PANTHER" id="PTHR24345">
    <property type="entry name" value="SERINE/THREONINE-PROTEIN KINASE PLK"/>
    <property type="match status" value="1"/>
</dbReference>
<dbReference type="Pfam" id="PF00069">
    <property type="entry name" value="Pkinase"/>
    <property type="match status" value="1"/>
</dbReference>
<dbReference type="CDD" id="cd13117">
    <property type="entry name" value="POLO_box_2"/>
    <property type="match status" value="1"/>
</dbReference>
<keyword evidence="14" id="KW-0539">Nucleus</keyword>
<dbReference type="CDD" id="cd14099">
    <property type="entry name" value="STKc_PLK"/>
    <property type="match status" value="1"/>
</dbReference>
<dbReference type="Gene3D" id="3.30.1120.30">
    <property type="entry name" value="POLO box domain"/>
    <property type="match status" value="2"/>
</dbReference>
<dbReference type="GO" id="GO:0005737">
    <property type="term" value="C:cytoplasm"/>
    <property type="evidence" value="ECO:0007669"/>
    <property type="project" value="TreeGrafter"/>
</dbReference>
<dbReference type="InterPro" id="IPR033695">
    <property type="entry name" value="POLO_box_2"/>
</dbReference>
<dbReference type="CDD" id="cd13118">
    <property type="entry name" value="POLO_box_1"/>
    <property type="match status" value="1"/>
</dbReference>
<comment type="similarity">
    <text evidence="20">Belongs to the protein kinase superfamily. Ser/Thr protein kinase family. CDC5/Polo subfamily.</text>
</comment>
<protein>
    <recommendedName>
        <fullName evidence="20">Serine/threonine-protein kinase PLK</fullName>
        <ecNumber evidence="20">2.7.11.21</ecNumber>
    </recommendedName>
    <alternativeName>
        <fullName evidence="20">Polo-like kinase</fullName>
    </alternativeName>
</protein>
<dbReference type="PROSITE" id="PS00108">
    <property type="entry name" value="PROTEIN_KINASE_ST"/>
    <property type="match status" value="1"/>
</dbReference>
<proteinExistence type="inferred from homology"/>
<dbReference type="GO" id="GO:0005813">
    <property type="term" value="C:centrosome"/>
    <property type="evidence" value="ECO:0007669"/>
    <property type="project" value="UniProtKB-SubCell"/>
</dbReference>
<evidence type="ECO:0000256" key="12">
    <source>
        <dbReference type="ARBA" id="ARBA00022840"/>
    </source>
</evidence>
<dbReference type="GO" id="GO:0051726">
    <property type="term" value="P:regulation of cell cycle"/>
    <property type="evidence" value="ECO:0007669"/>
    <property type="project" value="UniProtKB-ARBA"/>
</dbReference>
<evidence type="ECO:0000256" key="15">
    <source>
        <dbReference type="ARBA" id="ARBA00023254"/>
    </source>
</evidence>
<keyword evidence="10 20" id="KW-0418">Kinase</keyword>
<evidence type="ECO:0000256" key="4">
    <source>
        <dbReference type="ARBA" id="ARBA00022454"/>
    </source>
</evidence>
<evidence type="ECO:0000256" key="20">
    <source>
        <dbReference type="RuleBase" id="RU361162"/>
    </source>
</evidence>
<feature type="domain" description="Protein kinase" evidence="21">
    <location>
        <begin position="24"/>
        <end position="276"/>
    </location>
</feature>
<dbReference type="InterPro" id="IPR036947">
    <property type="entry name" value="POLO_box_dom_sf"/>
</dbReference>
<evidence type="ECO:0000256" key="5">
    <source>
        <dbReference type="ARBA" id="ARBA00022490"/>
    </source>
</evidence>
<dbReference type="PROSITE" id="PS50011">
    <property type="entry name" value="PROTEIN_KINASE_DOM"/>
    <property type="match status" value="1"/>
</dbReference>
<keyword evidence="15" id="KW-0469">Meiosis</keyword>
<keyword evidence="11" id="KW-0995">Kinetochore</keyword>
<keyword evidence="24" id="KW-1185">Reference proteome</keyword>
<keyword evidence="13" id="KW-0206">Cytoskeleton</keyword>
<evidence type="ECO:0000256" key="19">
    <source>
        <dbReference type="PROSITE-ProRule" id="PRU10141"/>
    </source>
</evidence>
<dbReference type="SUPFAM" id="SSF82615">
    <property type="entry name" value="Polo-box domain"/>
    <property type="match status" value="2"/>
</dbReference>
<evidence type="ECO:0000256" key="18">
    <source>
        <dbReference type="ARBA" id="ARBA00048347"/>
    </source>
</evidence>
<evidence type="ECO:0000313" key="23">
    <source>
        <dbReference type="EMBL" id="CAG9537934.1"/>
    </source>
</evidence>
<feature type="domain" description="POLO box" evidence="22">
    <location>
        <begin position="482"/>
        <end position="560"/>
    </location>
</feature>
<dbReference type="GO" id="GO:0005524">
    <property type="term" value="F:ATP binding"/>
    <property type="evidence" value="ECO:0007669"/>
    <property type="project" value="UniProtKB-UniRule"/>
</dbReference>
<comment type="caution">
    <text evidence="23">The sequence shown here is derived from an EMBL/GenBank/DDBJ whole genome shotgun (WGS) entry which is preliminary data.</text>
</comment>
<evidence type="ECO:0000256" key="14">
    <source>
        <dbReference type="ARBA" id="ARBA00023242"/>
    </source>
</evidence>
<keyword evidence="8" id="KW-0677">Repeat</keyword>
<evidence type="ECO:0000256" key="16">
    <source>
        <dbReference type="ARBA" id="ARBA00023328"/>
    </source>
</evidence>
<dbReference type="GO" id="GO:0051321">
    <property type="term" value="P:meiotic cell cycle"/>
    <property type="evidence" value="ECO:0007669"/>
    <property type="project" value="UniProtKB-KW"/>
</dbReference>
<dbReference type="PANTHER" id="PTHR24345:SF93">
    <property type="entry name" value="SERINE_THREONINE-PROTEIN KINASE PLK1"/>
    <property type="match status" value="1"/>
</dbReference>
<evidence type="ECO:0000256" key="3">
    <source>
        <dbReference type="ARBA" id="ARBA00004629"/>
    </source>
</evidence>
<accession>A0A8J2Q8K4</accession>
<dbReference type="InterPro" id="IPR017441">
    <property type="entry name" value="Protein_kinase_ATP_BS"/>
</dbReference>
<evidence type="ECO:0000256" key="11">
    <source>
        <dbReference type="ARBA" id="ARBA00022838"/>
    </source>
</evidence>
<keyword evidence="12 19" id="KW-0067">ATP-binding</keyword>
<dbReference type="FunFam" id="3.30.1120.30:FF:000001">
    <property type="entry name" value="Serine/threonine-protein kinase PLK"/>
    <property type="match status" value="1"/>
</dbReference>
<feature type="binding site" evidence="19">
    <location>
        <position position="53"/>
    </location>
    <ligand>
        <name>ATP</name>
        <dbReference type="ChEBI" id="CHEBI:30616"/>
    </ligand>
</feature>
<feature type="domain" description="POLO box" evidence="22">
    <location>
        <begin position="582"/>
        <end position="664"/>
    </location>
</feature>
<dbReference type="AlphaFoldDB" id="A0A8J2Q8K4"/>
<evidence type="ECO:0000256" key="1">
    <source>
        <dbReference type="ARBA" id="ARBA00004123"/>
    </source>
</evidence>
<dbReference type="Gene3D" id="1.10.510.10">
    <property type="entry name" value="Transferase(Phosphotransferase) domain 1"/>
    <property type="match status" value="1"/>
</dbReference>
<keyword evidence="4" id="KW-0158">Chromosome</keyword>
<dbReference type="SUPFAM" id="SSF56112">
    <property type="entry name" value="Protein kinase-like (PK-like)"/>
    <property type="match status" value="1"/>
</dbReference>
<dbReference type="OrthoDB" id="408964at2759"/>
<dbReference type="InterPro" id="IPR008271">
    <property type="entry name" value="Ser/Thr_kinase_AS"/>
</dbReference>
<dbReference type="GO" id="GO:0000776">
    <property type="term" value="C:kinetochore"/>
    <property type="evidence" value="ECO:0007669"/>
    <property type="project" value="UniProtKB-KW"/>
</dbReference>
<dbReference type="PROSITE" id="PS50078">
    <property type="entry name" value="POLO_BOX"/>
    <property type="match status" value="2"/>
</dbReference>
<dbReference type="GO" id="GO:0005634">
    <property type="term" value="C:nucleus"/>
    <property type="evidence" value="ECO:0007669"/>
    <property type="project" value="UniProtKB-SubCell"/>
</dbReference>
<dbReference type="InterPro" id="IPR011009">
    <property type="entry name" value="Kinase-like_dom_sf"/>
</dbReference>
<evidence type="ECO:0000313" key="24">
    <source>
        <dbReference type="Proteomes" id="UP000746747"/>
    </source>
</evidence>
<dbReference type="FunFam" id="1.10.510.10:FF:000727">
    <property type="entry name" value="Serine/threonine-protein kinase PLK"/>
    <property type="match status" value="1"/>
</dbReference>
<evidence type="ECO:0000256" key="10">
    <source>
        <dbReference type="ARBA" id="ARBA00022777"/>
    </source>
</evidence>
<dbReference type="InterPro" id="IPR000719">
    <property type="entry name" value="Prot_kinase_dom"/>
</dbReference>
<evidence type="ECO:0000256" key="13">
    <source>
        <dbReference type="ARBA" id="ARBA00023212"/>
    </source>
</evidence>
<dbReference type="SMART" id="SM00220">
    <property type="entry name" value="S_TKc"/>
    <property type="match status" value="1"/>
</dbReference>
<comment type="catalytic activity">
    <reaction evidence="18">
        <text>L-seryl-[protein] + ATP = O-phospho-L-seryl-[protein] + ADP + H(+)</text>
        <dbReference type="Rhea" id="RHEA:17989"/>
        <dbReference type="Rhea" id="RHEA-COMP:9863"/>
        <dbReference type="Rhea" id="RHEA-COMP:11604"/>
        <dbReference type="ChEBI" id="CHEBI:15378"/>
        <dbReference type="ChEBI" id="CHEBI:29999"/>
        <dbReference type="ChEBI" id="CHEBI:30616"/>
        <dbReference type="ChEBI" id="CHEBI:83421"/>
        <dbReference type="ChEBI" id="CHEBI:456216"/>
        <dbReference type="EC" id="2.7.11.21"/>
    </reaction>
</comment>
<dbReference type="FunFam" id="3.30.200.20:FF:000091">
    <property type="entry name" value="Serine/threonine-protein kinase PLK"/>
    <property type="match status" value="1"/>
</dbReference>
<dbReference type="InterPro" id="IPR000959">
    <property type="entry name" value="POLO_box_dom"/>
</dbReference>
<dbReference type="GO" id="GO:0004674">
    <property type="term" value="F:protein serine/threonine kinase activity"/>
    <property type="evidence" value="ECO:0007669"/>
    <property type="project" value="UniProtKB-KW"/>
</dbReference>
<evidence type="ECO:0000259" key="21">
    <source>
        <dbReference type="PROSITE" id="PS50011"/>
    </source>
</evidence>
<evidence type="ECO:0000256" key="9">
    <source>
        <dbReference type="ARBA" id="ARBA00022741"/>
    </source>
</evidence>
<evidence type="ECO:0000259" key="22">
    <source>
        <dbReference type="PROSITE" id="PS50078"/>
    </source>
</evidence>
<dbReference type="PROSITE" id="PS00107">
    <property type="entry name" value="PROTEIN_KINASE_ATP"/>
    <property type="match status" value="1"/>
</dbReference>
<dbReference type="EC" id="2.7.11.21" evidence="20"/>
<organism evidence="23 24">
    <name type="scientific">Cercopithifilaria johnstoni</name>
    <dbReference type="NCBI Taxonomy" id="2874296"/>
    <lineage>
        <taxon>Eukaryota</taxon>
        <taxon>Metazoa</taxon>
        <taxon>Ecdysozoa</taxon>
        <taxon>Nematoda</taxon>
        <taxon>Chromadorea</taxon>
        <taxon>Rhabditida</taxon>
        <taxon>Spirurina</taxon>
        <taxon>Spiruromorpha</taxon>
        <taxon>Filarioidea</taxon>
        <taxon>Onchocercidae</taxon>
        <taxon>Cercopithifilaria</taxon>
    </lineage>
</organism>
<dbReference type="InterPro" id="IPR033701">
    <property type="entry name" value="POLO_box_1"/>
</dbReference>
<evidence type="ECO:0000256" key="6">
    <source>
        <dbReference type="ARBA" id="ARBA00022527"/>
    </source>
</evidence>
<reference evidence="23" key="1">
    <citation type="submission" date="2021-09" db="EMBL/GenBank/DDBJ databases">
        <authorList>
            <consortium name="Pathogen Informatics"/>
        </authorList>
    </citation>
    <scope>NUCLEOTIDE SEQUENCE</scope>
</reference>
<keyword evidence="5" id="KW-0963">Cytoplasm</keyword>
<keyword evidence="16" id="KW-0137">Centromere</keyword>
<keyword evidence="9 19" id="KW-0547">Nucleotide-binding</keyword>
<dbReference type="Gene3D" id="3.30.200.20">
    <property type="entry name" value="Phosphorylase Kinase, domain 1"/>
    <property type="match status" value="1"/>
</dbReference>
<dbReference type="GO" id="GO:0000922">
    <property type="term" value="C:spindle pole"/>
    <property type="evidence" value="ECO:0007669"/>
    <property type="project" value="TreeGrafter"/>
</dbReference>
<evidence type="ECO:0000256" key="8">
    <source>
        <dbReference type="ARBA" id="ARBA00022737"/>
    </source>
</evidence>
<evidence type="ECO:0000256" key="17">
    <source>
        <dbReference type="ARBA" id="ARBA00047802"/>
    </source>
</evidence>